<evidence type="ECO:0000313" key="4">
    <source>
        <dbReference type="EMBL" id="MFC5499171.1"/>
    </source>
</evidence>
<dbReference type="Pfam" id="PF00011">
    <property type="entry name" value="HSP20"/>
    <property type="match status" value="1"/>
</dbReference>
<protein>
    <submittedName>
        <fullName evidence="4">Hsp20/alpha crystallin family protein</fullName>
    </submittedName>
</protein>
<dbReference type="RefSeq" id="WP_376851323.1">
    <property type="nucleotide sequence ID" value="NZ_JBHSMF010000009.1"/>
</dbReference>
<comment type="caution">
    <text evidence="4">The sequence shown here is derived from an EMBL/GenBank/DDBJ whole genome shotgun (WGS) entry which is preliminary data.</text>
</comment>
<dbReference type="Proteomes" id="UP001596037">
    <property type="component" value="Unassembled WGS sequence"/>
</dbReference>
<dbReference type="PANTHER" id="PTHR11527">
    <property type="entry name" value="HEAT-SHOCK PROTEIN 20 FAMILY MEMBER"/>
    <property type="match status" value="1"/>
</dbReference>
<dbReference type="InterPro" id="IPR002068">
    <property type="entry name" value="A-crystallin/Hsp20_dom"/>
</dbReference>
<dbReference type="Gene3D" id="2.60.40.790">
    <property type="match status" value="1"/>
</dbReference>
<organism evidence="4 5">
    <name type="scientific">Caenimonas terrae</name>
    <dbReference type="NCBI Taxonomy" id="696074"/>
    <lineage>
        <taxon>Bacteria</taxon>
        <taxon>Pseudomonadati</taxon>
        <taxon>Pseudomonadota</taxon>
        <taxon>Betaproteobacteria</taxon>
        <taxon>Burkholderiales</taxon>
        <taxon>Comamonadaceae</taxon>
        <taxon>Caenimonas</taxon>
    </lineage>
</organism>
<comment type="similarity">
    <text evidence="1 2">Belongs to the small heat shock protein (HSP20) family.</text>
</comment>
<evidence type="ECO:0000313" key="5">
    <source>
        <dbReference type="Proteomes" id="UP001596037"/>
    </source>
</evidence>
<evidence type="ECO:0000259" key="3">
    <source>
        <dbReference type="PROSITE" id="PS01031"/>
    </source>
</evidence>
<dbReference type="SUPFAM" id="SSF49764">
    <property type="entry name" value="HSP20-like chaperones"/>
    <property type="match status" value="1"/>
</dbReference>
<evidence type="ECO:0000256" key="2">
    <source>
        <dbReference type="RuleBase" id="RU003616"/>
    </source>
</evidence>
<dbReference type="InterPro" id="IPR031107">
    <property type="entry name" value="Small_HSP"/>
</dbReference>
<gene>
    <name evidence="4" type="ORF">ACFPOE_16610</name>
</gene>
<dbReference type="InterPro" id="IPR008978">
    <property type="entry name" value="HSP20-like_chaperone"/>
</dbReference>
<keyword evidence="5" id="KW-1185">Reference proteome</keyword>
<name>A0ABW0NEU9_9BURK</name>
<proteinExistence type="inferred from homology"/>
<evidence type="ECO:0000256" key="1">
    <source>
        <dbReference type="PROSITE-ProRule" id="PRU00285"/>
    </source>
</evidence>
<feature type="domain" description="SHSP" evidence="3">
    <location>
        <begin position="35"/>
        <end position="147"/>
    </location>
</feature>
<dbReference type="EMBL" id="JBHSMF010000009">
    <property type="protein sequence ID" value="MFC5499171.1"/>
    <property type="molecule type" value="Genomic_DNA"/>
</dbReference>
<reference evidence="5" key="1">
    <citation type="journal article" date="2019" name="Int. J. Syst. Evol. Microbiol.">
        <title>The Global Catalogue of Microorganisms (GCM) 10K type strain sequencing project: providing services to taxonomists for standard genome sequencing and annotation.</title>
        <authorList>
            <consortium name="The Broad Institute Genomics Platform"/>
            <consortium name="The Broad Institute Genome Sequencing Center for Infectious Disease"/>
            <person name="Wu L."/>
            <person name="Ma J."/>
        </authorList>
    </citation>
    <scope>NUCLEOTIDE SEQUENCE [LARGE SCALE GENOMIC DNA]</scope>
    <source>
        <strain evidence="5">CCUG 57401</strain>
    </source>
</reference>
<dbReference type="PROSITE" id="PS01031">
    <property type="entry name" value="SHSP"/>
    <property type="match status" value="1"/>
</dbReference>
<sequence length="147" mass="16059">MNGLFRPSADLFEQLSRLQNQFDQAFFSPGTSIRALAGANFPAINVGSTPDTVEVMALAPGLDPTAIQLTIDHGLLTISGERLSTLPEPSERTGIYAQERFTGAFRRVLSLPDDIDPAKVDASYQDGVLRVTLSRRESAKPRRIEIT</sequence>
<dbReference type="CDD" id="cd06464">
    <property type="entry name" value="ACD_sHsps-like"/>
    <property type="match status" value="1"/>
</dbReference>
<accession>A0ABW0NEU9</accession>